<protein>
    <submittedName>
        <fullName evidence="1">Uncharacterized protein</fullName>
    </submittedName>
</protein>
<keyword evidence="2" id="KW-1185">Reference proteome</keyword>
<dbReference type="RefSeq" id="WP_162071303.1">
    <property type="nucleotide sequence ID" value="NZ_AP019011.1"/>
</dbReference>
<evidence type="ECO:0000313" key="2">
    <source>
        <dbReference type="Proteomes" id="UP000463961"/>
    </source>
</evidence>
<sequence>MTPADFEESEYRGPLYNQLERGNHLVWEPGQVFEKHIGIDRAAYVTDPYFWSLHGLARPISGVVLPDYDWQYIWKKRLKSKMLPDFKLNLFLQAKRPYAGTRPRGNVKKVGIVGNYWKFEITPHQQRALEQMEKTLGGKAIVCYAAPAFHTQAALYEHTKSQSIVPFSSFPPASALTGHGAWYYSNGGLAGVANPDFVHKEFDSLQTRIVNLVERTQAQSVNAGESLSDLANSLIRSTSEIREPTPTDIWFQQLLNLVDGQISIMSGLESGTNEYIEALGNYMRIRAFCSAYHLDWLVIGKGA</sequence>
<dbReference type="AlphaFoldDB" id="A0A679HSK0"/>
<accession>A0A679HSK0</accession>
<evidence type="ECO:0000313" key="1">
    <source>
        <dbReference type="EMBL" id="BBU69321.1"/>
    </source>
</evidence>
<dbReference type="OrthoDB" id="799560at2"/>
<dbReference type="Proteomes" id="UP000463961">
    <property type="component" value="Chromosome"/>
</dbReference>
<name>A0A679HSK0_9RHOO</name>
<proteinExistence type="predicted"/>
<dbReference type="EMBL" id="AP022345">
    <property type="protein sequence ID" value="BBU69321.1"/>
    <property type="molecule type" value="Genomic_DNA"/>
</dbReference>
<gene>
    <name evidence="1" type="ORF">ICHIAU1_16040</name>
</gene>
<organism evidence="1 2">
    <name type="scientific">Fluviibacter phosphoraccumulans</name>
    <dbReference type="NCBI Taxonomy" id="1751046"/>
    <lineage>
        <taxon>Bacteria</taxon>
        <taxon>Pseudomonadati</taxon>
        <taxon>Pseudomonadota</taxon>
        <taxon>Betaproteobacteria</taxon>
        <taxon>Rhodocyclales</taxon>
        <taxon>Fluviibacteraceae</taxon>
        <taxon>Fluviibacter</taxon>
    </lineage>
</organism>
<reference evidence="2" key="1">
    <citation type="submission" date="2020-01" db="EMBL/GenBank/DDBJ databases">
        <title>Phosphoaccumulans saitamaens gen. nov., sp. nov., a polyphosphate accumulating bacterium isolated from surface river water.</title>
        <authorList>
            <person name="Watanabe K."/>
            <person name="Suda W."/>
        </authorList>
    </citation>
    <scope>NUCLEOTIDE SEQUENCE [LARGE SCALE GENOMIC DNA]</scope>
    <source>
        <strain evidence="2">ICHIAU1</strain>
    </source>
</reference>